<feature type="binding site" evidence="4">
    <location>
        <position position="138"/>
    </location>
    <ligand>
        <name>Zn(2+)</name>
        <dbReference type="ChEBI" id="CHEBI:29105"/>
    </ligand>
</feature>
<feature type="binding site" evidence="4">
    <location>
        <position position="159"/>
    </location>
    <ligand>
        <name>Zn(2+)</name>
        <dbReference type="ChEBI" id="CHEBI:29105"/>
    </ligand>
</feature>
<dbReference type="PANTHER" id="PTHR11085:SF4">
    <property type="entry name" value="NAD-DEPENDENT PROTEIN DEACYLASE"/>
    <property type="match status" value="1"/>
</dbReference>
<dbReference type="InterPro" id="IPR029035">
    <property type="entry name" value="DHS-like_NAD/FAD-binding_dom"/>
</dbReference>
<dbReference type="SUPFAM" id="SSF52467">
    <property type="entry name" value="DHS-like NAD/FAD-binding domain"/>
    <property type="match status" value="1"/>
</dbReference>
<feature type="binding site" evidence="4">
    <location>
        <position position="135"/>
    </location>
    <ligand>
        <name>Zn(2+)</name>
        <dbReference type="ChEBI" id="CHEBI:29105"/>
    </ligand>
</feature>
<gene>
    <name evidence="6" type="ordered locus">SL003B_1983</name>
</gene>
<dbReference type="OrthoDB" id="9800582at2"/>
<evidence type="ECO:0000313" key="7">
    <source>
        <dbReference type="Proteomes" id="UP000008130"/>
    </source>
</evidence>
<reference evidence="6 7" key="1">
    <citation type="journal article" date="2011" name="J. Bacteriol.">
        <title>Complete genome sequence of Polymorphum gilvum SL003B-26A1T, a crude oil-degrading bacterium from oil-polluted saline soil.</title>
        <authorList>
            <person name="Li S.G."/>
            <person name="Tang Y.Q."/>
            <person name="Nie Y."/>
            <person name="Cai M."/>
            <person name="Wu X.L."/>
        </authorList>
    </citation>
    <scope>NUCLEOTIDE SEQUENCE [LARGE SCALE GENOMIC DNA]</scope>
    <source>
        <strain evidence="7">LMG 25793 / CGMCC 1.9160 / SL003B-26A1</strain>
    </source>
</reference>
<dbReference type="HOGENOM" id="CLU_023643_3_0_5"/>
<dbReference type="CDD" id="cd01407">
    <property type="entry name" value="SIR2-fam"/>
    <property type="match status" value="1"/>
</dbReference>
<keyword evidence="3" id="KW-0520">NAD</keyword>
<feature type="domain" description="Deacetylase sirtuin-type" evidence="5">
    <location>
        <begin position="3"/>
        <end position="256"/>
    </location>
</feature>
<dbReference type="Pfam" id="PF02146">
    <property type="entry name" value="SIR2"/>
    <property type="match status" value="1"/>
</dbReference>
<dbReference type="InterPro" id="IPR026591">
    <property type="entry name" value="Sirtuin_cat_small_dom_sf"/>
</dbReference>
<dbReference type="PATRIC" id="fig|991905.3.peg.2033"/>
<organism evidence="6 7">
    <name type="scientific">Polymorphum gilvum (strain LMG 25793 / CGMCC 1.9160 / SL003B-26A1)</name>
    <dbReference type="NCBI Taxonomy" id="991905"/>
    <lineage>
        <taxon>Bacteria</taxon>
        <taxon>Pseudomonadati</taxon>
        <taxon>Pseudomonadota</taxon>
        <taxon>Alphaproteobacteria</taxon>
        <taxon>Rhodobacterales</taxon>
        <taxon>Paracoccaceae</taxon>
        <taxon>Polymorphum</taxon>
    </lineage>
</organism>
<keyword evidence="4" id="KW-0479">Metal-binding</keyword>
<sequence length="256" mass="27100">MEIETLDEARTELAALFGPDAGRVVVLTGAGISTESGIPDFRSPGGIWSRMRPIQYRDFVASEADRLEDWRRRFVMLADFERAEPNCAHLALARLACAGLIDTVVTQNIDGLHGRAGLPADRLIELHGNATHARCLDCGAPAELREQEAEAAAGRSPRCRVCDGLLKAAVVSFGQAMPEDETARAFAAAAAADLFVVIGSSLVVHPAADLPLAAARAGAELAIVNRDPTPLDRLASVVIRTPIAETFRALAQAGGT</sequence>
<proteinExistence type="predicted"/>
<dbReference type="EMBL" id="CP002568">
    <property type="protein sequence ID" value="ADZ70409.1"/>
    <property type="molecule type" value="Genomic_DNA"/>
</dbReference>
<evidence type="ECO:0000313" key="6">
    <source>
        <dbReference type="EMBL" id="ADZ70409.1"/>
    </source>
</evidence>
<dbReference type="PROSITE" id="PS50305">
    <property type="entry name" value="SIRTUIN"/>
    <property type="match status" value="1"/>
</dbReference>
<accession>F2IX91</accession>
<dbReference type="EC" id="2.3.1.286" evidence="1"/>
<keyword evidence="4" id="KW-0862">Zinc</keyword>
<name>F2IX91_POLGS</name>
<evidence type="ECO:0000256" key="3">
    <source>
        <dbReference type="ARBA" id="ARBA00023027"/>
    </source>
</evidence>
<dbReference type="GO" id="GO:0070403">
    <property type="term" value="F:NAD+ binding"/>
    <property type="evidence" value="ECO:0007669"/>
    <property type="project" value="InterPro"/>
</dbReference>
<dbReference type="Proteomes" id="UP000008130">
    <property type="component" value="Chromosome"/>
</dbReference>
<keyword evidence="7" id="KW-1185">Reference proteome</keyword>
<protein>
    <recommendedName>
        <fullName evidence="1">protein acetyllysine N-acetyltransferase</fullName>
        <ecNumber evidence="1">2.3.1.286</ecNumber>
    </recommendedName>
</protein>
<dbReference type="Gene3D" id="3.40.50.1220">
    <property type="entry name" value="TPP-binding domain"/>
    <property type="match status" value="1"/>
</dbReference>
<feature type="binding site" evidence="4">
    <location>
        <position position="162"/>
    </location>
    <ligand>
        <name>Zn(2+)</name>
        <dbReference type="ChEBI" id="CHEBI:29105"/>
    </ligand>
</feature>
<dbReference type="InterPro" id="IPR026590">
    <property type="entry name" value="Ssirtuin_cat_dom"/>
</dbReference>
<dbReference type="KEGG" id="pgv:SL003B_1983"/>
<dbReference type="RefSeq" id="WP_013652727.1">
    <property type="nucleotide sequence ID" value="NC_015259.1"/>
</dbReference>
<dbReference type="InterPro" id="IPR003000">
    <property type="entry name" value="Sirtuin"/>
</dbReference>
<evidence type="ECO:0000256" key="2">
    <source>
        <dbReference type="ARBA" id="ARBA00022679"/>
    </source>
</evidence>
<dbReference type="PANTHER" id="PTHR11085">
    <property type="entry name" value="NAD-DEPENDENT PROTEIN DEACYLASE SIRTUIN-5, MITOCHONDRIAL-RELATED"/>
    <property type="match status" value="1"/>
</dbReference>
<dbReference type="GO" id="GO:0017136">
    <property type="term" value="F:histone deacetylase activity, NAD-dependent"/>
    <property type="evidence" value="ECO:0007669"/>
    <property type="project" value="TreeGrafter"/>
</dbReference>
<dbReference type="eggNOG" id="COG0846">
    <property type="taxonomic scope" value="Bacteria"/>
</dbReference>
<keyword evidence="2" id="KW-0808">Transferase</keyword>
<feature type="active site" description="Proton acceptor" evidence="4">
    <location>
        <position position="127"/>
    </location>
</feature>
<dbReference type="STRING" id="991905.SL003B_1983"/>
<evidence type="ECO:0000256" key="1">
    <source>
        <dbReference type="ARBA" id="ARBA00012928"/>
    </source>
</evidence>
<evidence type="ECO:0000256" key="4">
    <source>
        <dbReference type="PROSITE-ProRule" id="PRU00236"/>
    </source>
</evidence>
<dbReference type="GO" id="GO:0046872">
    <property type="term" value="F:metal ion binding"/>
    <property type="evidence" value="ECO:0007669"/>
    <property type="project" value="UniProtKB-KW"/>
</dbReference>
<dbReference type="InterPro" id="IPR050134">
    <property type="entry name" value="NAD-dep_sirtuin_deacylases"/>
</dbReference>
<evidence type="ECO:0000259" key="5">
    <source>
        <dbReference type="PROSITE" id="PS50305"/>
    </source>
</evidence>
<dbReference type="AlphaFoldDB" id="F2IX91"/>
<dbReference type="Gene3D" id="3.30.1600.10">
    <property type="entry name" value="SIR2/SIRT2 'Small Domain"/>
    <property type="match status" value="1"/>
</dbReference>